<evidence type="ECO:0000256" key="1">
    <source>
        <dbReference type="SAM" id="MobiDB-lite"/>
    </source>
</evidence>
<feature type="compositionally biased region" description="Polar residues" evidence="1">
    <location>
        <begin position="33"/>
        <end position="43"/>
    </location>
</feature>
<feature type="region of interest" description="Disordered" evidence="1">
    <location>
        <begin position="1"/>
        <end position="43"/>
    </location>
</feature>
<name>A0A645I055_9ZZZZ</name>
<evidence type="ECO:0000313" key="2">
    <source>
        <dbReference type="EMBL" id="MPN44122.1"/>
    </source>
</evidence>
<reference evidence="2" key="1">
    <citation type="submission" date="2019-08" db="EMBL/GenBank/DDBJ databases">
        <authorList>
            <person name="Kucharzyk K."/>
            <person name="Murdoch R.W."/>
            <person name="Higgins S."/>
            <person name="Loffler F."/>
        </authorList>
    </citation>
    <scope>NUCLEOTIDE SEQUENCE</scope>
</reference>
<sequence>MINSVNTNQWVQTNQLTNTKQQTKANQTAQTTEENTASSDMVEIGTTSLPSVVYSKKKFKEAGGFRHRSSQRASKQSHRKSAHTC</sequence>
<proteinExistence type="predicted"/>
<dbReference type="AlphaFoldDB" id="A0A645I055"/>
<feature type="compositionally biased region" description="Low complexity" evidence="1">
    <location>
        <begin position="12"/>
        <end position="32"/>
    </location>
</feature>
<feature type="region of interest" description="Disordered" evidence="1">
    <location>
        <begin position="61"/>
        <end position="85"/>
    </location>
</feature>
<organism evidence="2">
    <name type="scientific">bioreactor metagenome</name>
    <dbReference type="NCBI Taxonomy" id="1076179"/>
    <lineage>
        <taxon>unclassified sequences</taxon>
        <taxon>metagenomes</taxon>
        <taxon>ecological metagenomes</taxon>
    </lineage>
</organism>
<gene>
    <name evidence="2" type="ORF">SDC9_191683</name>
</gene>
<protein>
    <submittedName>
        <fullName evidence="2">Uncharacterized protein</fullName>
    </submittedName>
</protein>
<feature type="compositionally biased region" description="Polar residues" evidence="1">
    <location>
        <begin position="1"/>
        <end position="11"/>
    </location>
</feature>
<comment type="caution">
    <text evidence="2">The sequence shown here is derived from an EMBL/GenBank/DDBJ whole genome shotgun (WGS) entry which is preliminary data.</text>
</comment>
<accession>A0A645I055</accession>
<dbReference type="EMBL" id="VSSQ01102998">
    <property type="protein sequence ID" value="MPN44122.1"/>
    <property type="molecule type" value="Genomic_DNA"/>
</dbReference>